<evidence type="ECO:0000259" key="6">
    <source>
        <dbReference type="Pfam" id="PF00155"/>
    </source>
</evidence>
<dbReference type="InterPro" id="IPR015424">
    <property type="entry name" value="PyrdxlP-dep_Trfase"/>
</dbReference>
<dbReference type="NCBIfam" id="NF005855">
    <property type="entry name" value="PRK07777.1"/>
    <property type="match status" value="1"/>
</dbReference>
<dbReference type="OrthoDB" id="9763453at2"/>
<comment type="similarity">
    <text evidence="2">Belongs to the class-I pyridoxal-phosphate-dependent aminotransferase family.</text>
</comment>
<keyword evidence="3" id="KW-0032">Aminotransferase</keyword>
<dbReference type="FunFam" id="3.40.640.10:FF:000033">
    <property type="entry name" value="Aspartate aminotransferase"/>
    <property type="match status" value="1"/>
</dbReference>
<dbReference type="AlphaFoldDB" id="A0A4R4TVY5"/>
<evidence type="ECO:0000256" key="2">
    <source>
        <dbReference type="ARBA" id="ARBA00007441"/>
    </source>
</evidence>
<dbReference type="Gene3D" id="3.90.1150.10">
    <property type="entry name" value="Aspartate Aminotransferase, domain 1"/>
    <property type="match status" value="1"/>
</dbReference>
<dbReference type="RefSeq" id="WP_132815549.1">
    <property type="nucleotide sequence ID" value="NZ_SMKI01000005.1"/>
</dbReference>
<dbReference type="EMBL" id="SMKI01000005">
    <property type="protein sequence ID" value="TDC80204.1"/>
    <property type="molecule type" value="Genomic_DNA"/>
</dbReference>
<gene>
    <name evidence="7" type="primary">dapC</name>
    <name evidence="7" type="ORF">E1283_01070</name>
</gene>
<evidence type="ECO:0000313" key="8">
    <source>
        <dbReference type="Proteomes" id="UP000295345"/>
    </source>
</evidence>
<comment type="caution">
    <text evidence="7">The sequence shown here is derived from an EMBL/GenBank/DDBJ whole genome shotgun (WGS) entry which is preliminary data.</text>
</comment>
<organism evidence="7 8">
    <name type="scientific">Streptomyces hainanensis</name>
    <dbReference type="NCBI Taxonomy" id="402648"/>
    <lineage>
        <taxon>Bacteria</taxon>
        <taxon>Bacillati</taxon>
        <taxon>Actinomycetota</taxon>
        <taxon>Actinomycetes</taxon>
        <taxon>Kitasatosporales</taxon>
        <taxon>Streptomycetaceae</taxon>
        <taxon>Streptomyces</taxon>
    </lineage>
</organism>
<dbReference type="InterPro" id="IPR004839">
    <property type="entry name" value="Aminotransferase_I/II_large"/>
</dbReference>
<reference evidence="7 8" key="1">
    <citation type="submission" date="2019-03" db="EMBL/GenBank/DDBJ databases">
        <title>Draft genome sequences of novel Actinobacteria.</title>
        <authorList>
            <person name="Sahin N."/>
            <person name="Ay H."/>
            <person name="Saygin H."/>
        </authorList>
    </citation>
    <scope>NUCLEOTIDE SEQUENCE [LARGE SCALE GENOMIC DNA]</scope>
    <source>
        <strain evidence="7 8">DSM 41900</strain>
    </source>
</reference>
<dbReference type="Gene3D" id="3.40.640.10">
    <property type="entry name" value="Type I PLP-dependent aspartate aminotransferase-like (Major domain)"/>
    <property type="match status" value="1"/>
</dbReference>
<keyword evidence="4" id="KW-0808">Transferase</keyword>
<evidence type="ECO:0000256" key="5">
    <source>
        <dbReference type="ARBA" id="ARBA00022898"/>
    </source>
</evidence>
<name>A0A4R4TVY5_9ACTN</name>
<accession>A0A4R4TVY5</accession>
<dbReference type="InterPro" id="IPR015421">
    <property type="entry name" value="PyrdxlP-dep_Trfase_major"/>
</dbReference>
<dbReference type="PANTHER" id="PTHR43807:SF20">
    <property type="entry name" value="FI04487P"/>
    <property type="match status" value="1"/>
</dbReference>
<sequence>MSGRPLLNRRLDGLGTTIFAEMSALATATGAINLGQGFPDTDGPESVREAAVRALRDGRGNQYPPGPGVPELRAAIAGHQRRFYGQVHELDPDTDVLVTAGATEAIAASMLAFLEPGDEVIAFEPFYDSYAACVAMAGAKRVPLTLRAPSFRPDLDRLRDLITPRTRLLLLNSPHNPTGMVLTAEERTAIAALAVEHDLLVVTDEVYEHVVFDGDHVPLATLPGMRERTVAISSAGKTFSFTGWKVGWAMGDARLVAAVRTAKQFLTYVSSGPFQYAVAEALRLPDAYFATLTADLRRRRDLLADGLGAAGFQVYRPAGTYFVTTDIAPFGERDAYAFCRALPERCGVVAVPNSVFYDDPEAGRSQVRFAFCKRDDVLKEAADRLRTLGG</sequence>
<keyword evidence="5" id="KW-0663">Pyridoxal phosphate</keyword>
<feature type="domain" description="Aminotransferase class I/classII large" evidence="6">
    <location>
        <begin position="31"/>
        <end position="385"/>
    </location>
</feature>
<evidence type="ECO:0000256" key="3">
    <source>
        <dbReference type="ARBA" id="ARBA00022576"/>
    </source>
</evidence>
<comment type="cofactor">
    <cofactor evidence="1">
        <name>pyridoxal 5'-phosphate</name>
        <dbReference type="ChEBI" id="CHEBI:597326"/>
    </cofactor>
</comment>
<dbReference type="GO" id="GO:0030170">
    <property type="term" value="F:pyridoxal phosphate binding"/>
    <property type="evidence" value="ECO:0007669"/>
    <property type="project" value="InterPro"/>
</dbReference>
<dbReference type="GO" id="GO:0005737">
    <property type="term" value="C:cytoplasm"/>
    <property type="evidence" value="ECO:0007669"/>
    <property type="project" value="TreeGrafter"/>
</dbReference>
<dbReference type="GO" id="GO:0016212">
    <property type="term" value="F:kynurenine-oxoglutarate transaminase activity"/>
    <property type="evidence" value="ECO:0007669"/>
    <property type="project" value="TreeGrafter"/>
</dbReference>
<dbReference type="InterPro" id="IPR051326">
    <property type="entry name" value="Kynurenine-oxoglutarate_AT"/>
</dbReference>
<dbReference type="Proteomes" id="UP000295345">
    <property type="component" value="Unassembled WGS sequence"/>
</dbReference>
<dbReference type="SUPFAM" id="SSF53383">
    <property type="entry name" value="PLP-dependent transferases"/>
    <property type="match status" value="1"/>
</dbReference>
<dbReference type="PANTHER" id="PTHR43807">
    <property type="entry name" value="FI04487P"/>
    <property type="match status" value="1"/>
</dbReference>
<proteinExistence type="inferred from homology"/>
<evidence type="ECO:0000313" key="7">
    <source>
        <dbReference type="EMBL" id="TDC80204.1"/>
    </source>
</evidence>
<evidence type="ECO:0000256" key="4">
    <source>
        <dbReference type="ARBA" id="ARBA00022679"/>
    </source>
</evidence>
<dbReference type="Pfam" id="PF00155">
    <property type="entry name" value="Aminotran_1_2"/>
    <property type="match status" value="1"/>
</dbReference>
<protein>
    <submittedName>
        <fullName evidence="7">Putative succinyldiaminopimelate transaminase DapC</fullName>
    </submittedName>
</protein>
<evidence type="ECO:0000256" key="1">
    <source>
        <dbReference type="ARBA" id="ARBA00001933"/>
    </source>
</evidence>
<keyword evidence="8" id="KW-1185">Reference proteome</keyword>
<dbReference type="InterPro" id="IPR015422">
    <property type="entry name" value="PyrdxlP-dep_Trfase_small"/>
</dbReference>
<dbReference type="CDD" id="cd00609">
    <property type="entry name" value="AAT_like"/>
    <property type="match status" value="1"/>
</dbReference>